<dbReference type="SUPFAM" id="SSF88946">
    <property type="entry name" value="Sigma2 domain of RNA polymerase sigma factors"/>
    <property type="match status" value="1"/>
</dbReference>
<keyword evidence="2" id="KW-0805">Transcription regulation</keyword>
<dbReference type="Gene3D" id="1.10.1740.10">
    <property type="match status" value="1"/>
</dbReference>
<dbReference type="InterPro" id="IPR039425">
    <property type="entry name" value="RNA_pol_sigma-70-like"/>
</dbReference>
<comment type="similarity">
    <text evidence="1">Belongs to the sigma-70 factor family. ECF subfamily.</text>
</comment>
<keyword evidence="3" id="KW-0731">Sigma factor</keyword>
<dbReference type="GO" id="GO:0016987">
    <property type="term" value="F:sigma factor activity"/>
    <property type="evidence" value="ECO:0007669"/>
    <property type="project" value="UniProtKB-KW"/>
</dbReference>
<evidence type="ECO:0000313" key="7">
    <source>
        <dbReference type="EMBL" id="ASM72567.1"/>
    </source>
</evidence>
<dbReference type="InterPro" id="IPR036388">
    <property type="entry name" value="WH-like_DNA-bd_sf"/>
</dbReference>
<dbReference type="RefSeq" id="WP_089420461.1">
    <property type="nucleotide sequence ID" value="NZ_CP022415.1"/>
</dbReference>
<evidence type="ECO:0000313" key="8">
    <source>
        <dbReference type="Proteomes" id="UP000199754"/>
    </source>
</evidence>
<dbReference type="PANTHER" id="PTHR43133:SF25">
    <property type="entry name" value="RNA POLYMERASE SIGMA FACTOR RFAY-RELATED"/>
    <property type="match status" value="1"/>
</dbReference>
<dbReference type="KEGG" id="spse:SULPSESMR1_01758"/>
<dbReference type="GO" id="GO:0003677">
    <property type="term" value="F:DNA binding"/>
    <property type="evidence" value="ECO:0007669"/>
    <property type="project" value="InterPro"/>
</dbReference>
<evidence type="ECO:0000256" key="3">
    <source>
        <dbReference type="ARBA" id="ARBA00023082"/>
    </source>
</evidence>
<gene>
    <name evidence="7" type="primary">ecfG</name>
    <name evidence="7" type="ORF">SULPSESMR1_01758</name>
</gene>
<dbReference type="Proteomes" id="UP000199754">
    <property type="component" value="Chromosome"/>
</dbReference>
<name>A0A221K169_9RHOB</name>
<evidence type="ECO:0000256" key="1">
    <source>
        <dbReference type="ARBA" id="ARBA00010641"/>
    </source>
</evidence>
<accession>A0A221K169</accession>
<dbReference type="GO" id="GO:0006352">
    <property type="term" value="P:DNA-templated transcription initiation"/>
    <property type="evidence" value="ECO:0007669"/>
    <property type="project" value="InterPro"/>
</dbReference>
<dbReference type="InterPro" id="IPR013324">
    <property type="entry name" value="RNA_pol_sigma_r3/r4-like"/>
</dbReference>
<dbReference type="InterPro" id="IPR013249">
    <property type="entry name" value="RNA_pol_sigma70_r4_t2"/>
</dbReference>
<dbReference type="PANTHER" id="PTHR43133">
    <property type="entry name" value="RNA POLYMERASE ECF-TYPE SIGMA FACTO"/>
    <property type="match status" value="1"/>
</dbReference>
<dbReference type="AlphaFoldDB" id="A0A221K169"/>
<dbReference type="SUPFAM" id="SSF88659">
    <property type="entry name" value="Sigma3 and sigma4 domains of RNA polymerase sigma factors"/>
    <property type="match status" value="1"/>
</dbReference>
<reference evidence="7 8" key="1">
    <citation type="submission" date="2017-07" db="EMBL/GenBank/DDBJ databases">
        <title>Genome Sequence of Sulfitobacter pseudonitzschiae Strain SMR1 Isolated from a culture of the Diatom Skeletonema marinoi.</title>
        <authorList>
            <person name="Topel M."/>
            <person name="Pinder M.I.M."/>
            <person name="Johansson O.N."/>
            <person name="Kourtchenko O."/>
            <person name="Godhe A."/>
            <person name="Clarke A.K."/>
        </authorList>
    </citation>
    <scope>NUCLEOTIDE SEQUENCE [LARGE SCALE GENOMIC DNA]</scope>
    <source>
        <strain evidence="7 8">SMR1</strain>
    </source>
</reference>
<feature type="domain" description="RNA polymerase sigma factor 70 region 4 type 2" evidence="6">
    <location>
        <begin position="98"/>
        <end position="147"/>
    </location>
</feature>
<dbReference type="Pfam" id="PF08281">
    <property type="entry name" value="Sigma70_r4_2"/>
    <property type="match status" value="1"/>
</dbReference>
<protein>
    <submittedName>
        <fullName evidence="7">ECF RNA polymerase sigma factor EcfG</fullName>
    </submittedName>
</protein>
<sequence>MTTQAPLSRLIPMLTRRARRLTRSHSAADDLVQETLLRLILRARHGGPIDDLPAYAMRTLTNQARMAWRRAPVTEELEEDHATVLPDAPMRLDYADTLSAIETLPRDQADLLRLVAAGETSPARLAQLTGLPQGTVMSRLARARARLRRMLEGEMDEAVK</sequence>
<feature type="domain" description="RNA polymerase sigma-70 region 2" evidence="5">
    <location>
        <begin position="9"/>
        <end position="71"/>
    </location>
</feature>
<proteinExistence type="inferred from homology"/>
<evidence type="ECO:0000259" key="5">
    <source>
        <dbReference type="Pfam" id="PF04542"/>
    </source>
</evidence>
<dbReference type="EMBL" id="CP022415">
    <property type="protein sequence ID" value="ASM72567.1"/>
    <property type="molecule type" value="Genomic_DNA"/>
</dbReference>
<evidence type="ECO:0000256" key="2">
    <source>
        <dbReference type="ARBA" id="ARBA00023015"/>
    </source>
</evidence>
<dbReference type="Gene3D" id="1.10.10.10">
    <property type="entry name" value="Winged helix-like DNA-binding domain superfamily/Winged helix DNA-binding domain"/>
    <property type="match status" value="1"/>
</dbReference>
<keyword evidence="4" id="KW-0804">Transcription</keyword>
<evidence type="ECO:0000259" key="6">
    <source>
        <dbReference type="Pfam" id="PF08281"/>
    </source>
</evidence>
<keyword evidence="8" id="KW-1185">Reference proteome</keyword>
<dbReference type="Pfam" id="PF04542">
    <property type="entry name" value="Sigma70_r2"/>
    <property type="match status" value="1"/>
</dbReference>
<dbReference type="OrthoDB" id="7872444at2"/>
<dbReference type="STRING" id="1402135.SAMN05444149_101417"/>
<organism evidence="7 8">
    <name type="scientific">Pseudosulfitobacter pseudonitzschiae</name>
    <dbReference type="NCBI Taxonomy" id="1402135"/>
    <lineage>
        <taxon>Bacteria</taxon>
        <taxon>Pseudomonadati</taxon>
        <taxon>Pseudomonadota</taxon>
        <taxon>Alphaproteobacteria</taxon>
        <taxon>Rhodobacterales</taxon>
        <taxon>Roseobacteraceae</taxon>
        <taxon>Pseudosulfitobacter</taxon>
    </lineage>
</organism>
<dbReference type="InterPro" id="IPR013325">
    <property type="entry name" value="RNA_pol_sigma_r2"/>
</dbReference>
<dbReference type="InterPro" id="IPR007627">
    <property type="entry name" value="RNA_pol_sigma70_r2"/>
</dbReference>
<dbReference type="NCBIfam" id="TIGR02937">
    <property type="entry name" value="sigma70-ECF"/>
    <property type="match status" value="1"/>
</dbReference>
<evidence type="ECO:0000256" key="4">
    <source>
        <dbReference type="ARBA" id="ARBA00023163"/>
    </source>
</evidence>
<dbReference type="InterPro" id="IPR014284">
    <property type="entry name" value="RNA_pol_sigma-70_dom"/>
</dbReference>